<feature type="binding site" evidence="8">
    <location>
        <position position="107"/>
    </location>
    <ligand>
        <name>GTP</name>
        <dbReference type="ChEBI" id="CHEBI:37565"/>
    </ligand>
</feature>
<feature type="binding site" evidence="8">
    <location>
        <position position="26"/>
    </location>
    <ligand>
        <name>GTP</name>
        <dbReference type="ChEBI" id="CHEBI:37565"/>
    </ligand>
</feature>
<dbReference type="GO" id="GO:0005525">
    <property type="term" value="F:GTP binding"/>
    <property type="evidence" value="ECO:0007669"/>
    <property type="project" value="UniProtKB-UniRule"/>
</dbReference>
<comment type="function">
    <text evidence="8">Transfers a GMP moiety from GTP to Mo-molybdopterin (Mo-MPT) cofactor (Moco or molybdenum cofactor) to form Mo-molybdopterin guanine dinucleotide (Mo-MGD) cofactor.</text>
</comment>
<feature type="domain" description="MobA-like NTP transferase" evidence="9">
    <location>
        <begin position="11"/>
        <end position="155"/>
    </location>
</feature>
<comment type="catalytic activity">
    <reaction evidence="8">
        <text>Mo-molybdopterin + GTP + H(+) = Mo-molybdopterin guanine dinucleotide + diphosphate</text>
        <dbReference type="Rhea" id="RHEA:34243"/>
        <dbReference type="ChEBI" id="CHEBI:15378"/>
        <dbReference type="ChEBI" id="CHEBI:33019"/>
        <dbReference type="ChEBI" id="CHEBI:37565"/>
        <dbReference type="ChEBI" id="CHEBI:71302"/>
        <dbReference type="ChEBI" id="CHEBI:71310"/>
        <dbReference type="EC" id="2.7.7.77"/>
    </reaction>
</comment>
<dbReference type="EC" id="2.7.7.77" evidence="8"/>
<keyword evidence="5 8" id="KW-0460">Magnesium</keyword>
<keyword evidence="2 8" id="KW-0808">Transferase</keyword>
<dbReference type="PANTHER" id="PTHR19136:SF81">
    <property type="entry name" value="MOLYBDENUM COFACTOR GUANYLYLTRANSFERASE"/>
    <property type="match status" value="1"/>
</dbReference>
<evidence type="ECO:0000259" key="9">
    <source>
        <dbReference type="Pfam" id="PF12804"/>
    </source>
</evidence>
<dbReference type="InterPro" id="IPR013482">
    <property type="entry name" value="Molybde_CF_guanTrfase"/>
</dbReference>
<reference evidence="10" key="1">
    <citation type="journal article" date="2014" name="Genome Biol. Evol.">
        <title>Pangenome evidence for extensive interdomain horizontal transfer affecting lineage core and shell genes in uncultured planktonic thaumarchaeota and euryarchaeota.</title>
        <authorList>
            <person name="Deschamps P."/>
            <person name="Zivanovic Y."/>
            <person name="Moreira D."/>
            <person name="Rodriguez-Valera F."/>
            <person name="Lopez-Garcia P."/>
        </authorList>
    </citation>
    <scope>NUCLEOTIDE SEQUENCE</scope>
</reference>
<dbReference type="GO" id="GO:0006777">
    <property type="term" value="P:Mo-molybdopterin cofactor biosynthetic process"/>
    <property type="evidence" value="ECO:0007669"/>
    <property type="project" value="UniProtKB-KW"/>
</dbReference>
<dbReference type="InterPro" id="IPR029044">
    <property type="entry name" value="Nucleotide-diphossugar_trans"/>
</dbReference>
<accession>A0A075HKQ3</accession>
<proteinExistence type="inferred from homology"/>
<keyword evidence="10" id="KW-0548">Nucleotidyltransferase</keyword>
<dbReference type="GO" id="GO:0046872">
    <property type="term" value="F:metal ion binding"/>
    <property type="evidence" value="ECO:0007669"/>
    <property type="project" value="UniProtKB-KW"/>
</dbReference>
<evidence type="ECO:0000256" key="7">
    <source>
        <dbReference type="ARBA" id="ARBA00023150"/>
    </source>
</evidence>
<keyword evidence="1 8" id="KW-0963">Cytoplasm</keyword>
<feature type="binding site" evidence="8">
    <location>
        <position position="78"/>
    </location>
    <ligand>
        <name>GTP</name>
        <dbReference type="ChEBI" id="CHEBI:37565"/>
    </ligand>
</feature>
<dbReference type="AlphaFoldDB" id="A0A075HKQ3"/>
<evidence type="ECO:0000256" key="1">
    <source>
        <dbReference type="ARBA" id="ARBA00022490"/>
    </source>
</evidence>
<keyword evidence="3 8" id="KW-0479">Metal-binding</keyword>
<dbReference type="Pfam" id="PF12804">
    <property type="entry name" value="NTP_transf_3"/>
    <property type="match status" value="1"/>
</dbReference>
<evidence type="ECO:0000256" key="4">
    <source>
        <dbReference type="ARBA" id="ARBA00022741"/>
    </source>
</evidence>
<dbReference type="InterPro" id="IPR025877">
    <property type="entry name" value="MobA-like_NTP_Trfase"/>
</dbReference>
<evidence type="ECO:0000256" key="3">
    <source>
        <dbReference type="ARBA" id="ARBA00022723"/>
    </source>
</evidence>
<dbReference type="HAMAP" id="MF_00316">
    <property type="entry name" value="MobA"/>
    <property type="match status" value="1"/>
</dbReference>
<comment type="domain">
    <text evidence="8">The N-terminal domain determines nucleotide recognition and specific binding, while the C-terminal domain determines the specific binding to the target protein.</text>
</comment>
<comment type="subcellular location">
    <subcellularLocation>
        <location evidence="8">Cytoplasm</location>
    </subcellularLocation>
</comment>
<evidence type="ECO:0000313" key="10">
    <source>
        <dbReference type="EMBL" id="AIF16449.1"/>
    </source>
</evidence>
<comment type="caution">
    <text evidence="8">Lacks conserved residue(s) required for the propagation of feature annotation.</text>
</comment>
<dbReference type="GO" id="GO:0061603">
    <property type="term" value="F:molybdenum cofactor guanylyltransferase activity"/>
    <property type="evidence" value="ECO:0007669"/>
    <property type="project" value="UniProtKB-EC"/>
</dbReference>
<feature type="binding site" evidence="8">
    <location>
        <begin position="14"/>
        <end position="16"/>
    </location>
    <ligand>
        <name>GTP</name>
        <dbReference type="ChEBI" id="CHEBI:37565"/>
    </ligand>
</feature>
<comment type="cofactor">
    <cofactor evidence="8">
        <name>Mg(2+)</name>
        <dbReference type="ChEBI" id="CHEBI:18420"/>
    </cofactor>
</comment>
<protein>
    <recommendedName>
        <fullName evidence="8">Probable molybdenum cofactor guanylyltransferase</fullName>
        <shortName evidence="8">MoCo guanylyltransferase</shortName>
        <ecNumber evidence="8">2.7.7.77</ecNumber>
    </recommendedName>
    <alternativeName>
        <fullName evidence="8">GTP:molybdopterin guanylyltransferase</fullName>
    </alternativeName>
    <alternativeName>
        <fullName evidence="8">Mo-MPT guanylyltransferase</fullName>
    </alternativeName>
    <alternativeName>
        <fullName evidence="8">Molybdopterin guanylyltransferase</fullName>
    </alternativeName>
    <alternativeName>
        <fullName evidence="8">Molybdopterin-guanine dinucleotide synthase</fullName>
        <shortName evidence="8">MGD synthase</shortName>
    </alternativeName>
</protein>
<gene>
    <name evidence="8 10" type="primary">mobA</name>
</gene>
<comment type="similarity">
    <text evidence="8">Belongs to the MobA family.</text>
</comment>
<keyword evidence="6 8" id="KW-0342">GTP-binding</keyword>
<dbReference type="Gene3D" id="3.90.550.10">
    <property type="entry name" value="Spore Coat Polysaccharide Biosynthesis Protein SpsA, Chain A"/>
    <property type="match status" value="1"/>
</dbReference>
<evidence type="ECO:0000256" key="6">
    <source>
        <dbReference type="ARBA" id="ARBA00023134"/>
    </source>
</evidence>
<organism evidence="10">
    <name type="scientific">uncultured marine thaumarchaeote KM3_74_C10</name>
    <dbReference type="NCBI Taxonomy" id="1456270"/>
    <lineage>
        <taxon>Archaea</taxon>
        <taxon>Nitrososphaerota</taxon>
        <taxon>environmental samples</taxon>
    </lineage>
</organism>
<dbReference type="CDD" id="cd02503">
    <property type="entry name" value="MobA"/>
    <property type="match status" value="1"/>
</dbReference>
<feature type="binding site" evidence="8">
    <location>
        <position position="107"/>
    </location>
    <ligand>
        <name>Mg(2+)</name>
        <dbReference type="ChEBI" id="CHEBI:18420"/>
    </ligand>
</feature>
<sequence length="220" mass="24193">MNQDVTGLRSGIILAGGLSSRMGTNKALLQIEGKPLISHVIGALETIVEDILLVVSRRQSLNEYEEYFGTSNVKILQDSAETQSPLIGFLTGFNHVSAEYVCVLSCDLPFANPRILERLFRMGVGFDAAIPKSPGGRLEPLYAVYNTAKALHATQSSIVAGELSSKAMVKRLRKIRVISTENLMVDEHPLSFMNVNTPTDLKTARSEMKKGFHDKEKQTN</sequence>
<name>A0A075HKQ3_9ARCH</name>
<evidence type="ECO:0000256" key="5">
    <source>
        <dbReference type="ARBA" id="ARBA00022842"/>
    </source>
</evidence>
<dbReference type="PANTHER" id="PTHR19136">
    <property type="entry name" value="MOLYBDENUM COFACTOR GUANYLYLTRANSFERASE"/>
    <property type="match status" value="1"/>
</dbReference>
<keyword evidence="7 8" id="KW-0501">Molybdenum cofactor biosynthesis</keyword>
<keyword evidence="4 8" id="KW-0547">Nucleotide-binding</keyword>
<dbReference type="SUPFAM" id="SSF53448">
    <property type="entry name" value="Nucleotide-diphospho-sugar transferases"/>
    <property type="match status" value="1"/>
</dbReference>
<dbReference type="GO" id="GO:0005737">
    <property type="term" value="C:cytoplasm"/>
    <property type="evidence" value="ECO:0007669"/>
    <property type="project" value="UniProtKB-SubCell"/>
</dbReference>
<dbReference type="EMBL" id="KF901056">
    <property type="protein sequence ID" value="AIF16449.1"/>
    <property type="molecule type" value="Genomic_DNA"/>
</dbReference>
<evidence type="ECO:0000256" key="8">
    <source>
        <dbReference type="HAMAP-Rule" id="MF_00316"/>
    </source>
</evidence>
<evidence type="ECO:0000256" key="2">
    <source>
        <dbReference type="ARBA" id="ARBA00022679"/>
    </source>
</evidence>